<name>R2SPU9_9ENTE</name>
<gene>
    <name evidence="1" type="ORF">UAU_01753</name>
</gene>
<dbReference type="EMBL" id="AJAQ01000014">
    <property type="protein sequence ID" value="EOH94831.1"/>
    <property type="molecule type" value="Genomic_DNA"/>
</dbReference>
<protein>
    <submittedName>
        <fullName evidence="1">Uncharacterized protein</fullName>
    </submittedName>
</protein>
<comment type="caution">
    <text evidence="1">The sequence shown here is derived from an EMBL/GenBank/DDBJ whole genome shotgun (WGS) entry which is preliminary data.</text>
</comment>
<dbReference type="RefSeq" id="WP_010756750.1">
    <property type="nucleotide sequence ID" value="NZ_ASWD01000006.1"/>
</dbReference>
<accession>R2SPU9</accession>
<dbReference type="Proteomes" id="UP000013782">
    <property type="component" value="Unassembled WGS sequence"/>
</dbReference>
<organism evidence="1 2">
    <name type="scientific">Enterococcus pallens ATCC BAA-351</name>
    <dbReference type="NCBI Taxonomy" id="1158607"/>
    <lineage>
        <taxon>Bacteria</taxon>
        <taxon>Bacillati</taxon>
        <taxon>Bacillota</taxon>
        <taxon>Bacilli</taxon>
        <taxon>Lactobacillales</taxon>
        <taxon>Enterococcaceae</taxon>
        <taxon>Enterococcus</taxon>
    </lineage>
</organism>
<proteinExistence type="predicted"/>
<evidence type="ECO:0000313" key="2">
    <source>
        <dbReference type="Proteomes" id="UP000013782"/>
    </source>
</evidence>
<evidence type="ECO:0000313" key="1">
    <source>
        <dbReference type="EMBL" id="EOH94831.1"/>
    </source>
</evidence>
<sequence>MFKDMEPKEILTLTLSILALLISVSNWIRDWKRITVNISKKDIIKRVESFDAVPAFPNQSLGVGIALRFLNTSKYSMGFFDLVFRDGYSNELLPCFLTYSLRPDIAKEELLGITYKDEVAHLNTMYSNYGVIPSNSCVNKETIVYPISDKIRINIKFAKFFPIPNFFSKTNRFSKWKSVVIKLDKEEIKVLQSHSSEQESESSQE</sequence>
<dbReference type="STRING" id="160454.RV10_GL004133"/>
<dbReference type="PATRIC" id="fig|1158607.3.peg.1718"/>
<dbReference type="AlphaFoldDB" id="R2SPU9"/>
<reference evidence="1 2" key="1">
    <citation type="submission" date="2013-02" db="EMBL/GenBank/DDBJ databases">
        <title>The Genome Sequence of Enterococcus pallens BAA-351.</title>
        <authorList>
            <consortium name="The Broad Institute Genome Sequencing Platform"/>
            <consortium name="The Broad Institute Genome Sequencing Center for Infectious Disease"/>
            <person name="Earl A.M."/>
            <person name="Gilmore M.S."/>
            <person name="Lebreton F."/>
            <person name="Walker B."/>
            <person name="Young S.K."/>
            <person name="Zeng Q."/>
            <person name="Gargeya S."/>
            <person name="Fitzgerald M."/>
            <person name="Haas B."/>
            <person name="Abouelleil A."/>
            <person name="Alvarado L."/>
            <person name="Arachchi H.M."/>
            <person name="Berlin A.M."/>
            <person name="Chapman S.B."/>
            <person name="Dewar J."/>
            <person name="Goldberg J."/>
            <person name="Griggs A."/>
            <person name="Gujja S."/>
            <person name="Hansen M."/>
            <person name="Howarth C."/>
            <person name="Imamovic A."/>
            <person name="Larimer J."/>
            <person name="McCowan C."/>
            <person name="Murphy C."/>
            <person name="Neiman D."/>
            <person name="Pearson M."/>
            <person name="Priest M."/>
            <person name="Roberts A."/>
            <person name="Saif S."/>
            <person name="Shea T."/>
            <person name="Sisk P."/>
            <person name="Sykes S."/>
            <person name="Wortman J."/>
            <person name="Nusbaum C."/>
            <person name="Birren B."/>
        </authorList>
    </citation>
    <scope>NUCLEOTIDE SEQUENCE [LARGE SCALE GENOMIC DNA]</scope>
    <source>
        <strain evidence="1 2">ATCC BAA-351</strain>
    </source>
</reference>
<keyword evidence="2" id="KW-1185">Reference proteome</keyword>
<dbReference type="HOGENOM" id="CLU_1335814_0_0_9"/>